<evidence type="ECO:0008006" key="3">
    <source>
        <dbReference type="Google" id="ProtNLM"/>
    </source>
</evidence>
<gene>
    <name evidence="1" type="ORF">BST29_09915</name>
</gene>
<evidence type="ECO:0000313" key="2">
    <source>
        <dbReference type="Proteomes" id="UP000243140"/>
    </source>
</evidence>
<reference evidence="1 2" key="1">
    <citation type="submission" date="2017-02" db="EMBL/GenBank/DDBJ databases">
        <title>The new phylogeny of genus Mycobacterium.</title>
        <authorList>
            <person name="Tortoli E."/>
            <person name="Trovato A."/>
            <person name="Cirillo D.M."/>
        </authorList>
    </citation>
    <scope>NUCLEOTIDE SEQUENCE [LARGE SCALE GENOMIC DNA]</scope>
    <source>
        <strain evidence="1 2">IP1130001</strain>
    </source>
</reference>
<accession>A0ABX3SV81</accession>
<protein>
    <recommendedName>
        <fullName evidence="3">Nucleotidyltransferase</fullName>
    </recommendedName>
</protein>
<comment type="caution">
    <text evidence="1">The sequence shown here is derived from an EMBL/GenBank/DDBJ whole genome shotgun (WGS) entry which is preliminary data.</text>
</comment>
<name>A0ABX3SV81_MYCMA</name>
<organism evidence="1 2">
    <name type="scientific">Mycobacterium malmoense</name>
    <dbReference type="NCBI Taxonomy" id="1780"/>
    <lineage>
        <taxon>Bacteria</taxon>
        <taxon>Bacillati</taxon>
        <taxon>Actinomycetota</taxon>
        <taxon>Actinomycetes</taxon>
        <taxon>Mycobacteriales</taxon>
        <taxon>Mycobacteriaceae</taxon>
        <taxon>Mycobacterium</taxon>
    </lineage>
</organism>
<dbReference type="EMBL" id="MVHV01000008">
    <property type="protein sequence ID" value="ORA83307.1"/>
    <property type="molecule type" value="Genomic_DNA"/>
</dbReference>
<keyword evidence="2" id="KW-1185">Reference proteome</keyword>
<dbReference type="Proteomes" id="UP000243140">
    <property type="component" value="Unassembled WGS sequence"/>
</dbReference>
<sequence length="207" mass="22274">MVQLHAAYAGLQLTRPTRDVDMVLHIETGAATFGGVRHDLERLGYALREPVGDGPVHRFVRGPRGAEMVDVMVADHLSPKWQPKVLRRKVFAVPGGTSALRKTVNCEVNTGEDVVVLSIPDVLGALVLKGAAYMGDSRDRGRHLDDAAVLACAATDPVGDRARMIGSDSKRISALWDALQDPDHPSWIAAGTSFRRGHAALRVLVGC</sequence>
<evidence type="ECO:0000313" key="1">
    <source>
        <dbReference type="EMBL" id="ORA83307.1"/>
    </source>
</evidence>
<proteinExistence type="predicted"/>